<dbReference type="Gramene" id="OIT37773">
    <property type="protein sequence ID" value="OIT37773"/>
    <property type="gene ID" value="A4A49_16293"/>
</dbReference>
<keyword evidence="2" id="KW-0150">Chloroplast</keyword>
<gene>
    <name evidence="7" type="ORF">A4A49_16293</name>
</gene>
<keyword evidence="8" id="KW-1185">Reference proteome</keyword>
<name>A0A314L8D9_NICAT</name>
<protein>
    <submittedName>
        <fullName evidence="7">Uncharacterized protein</fullName>
    </submittedName>
</protein>
<accession>A0A314L8D9</accession>
<dbReference type="PANTHER" id="PTHR34113:SF2">
    <property type="entry name" value="PROTEIN LIKE EARLY STARVATION, CHLOROPLASTIC"/>
    <property type="match status" value="1"/>
</dbReference>
<dbReference type="AlphaFoldDB" id="A0A314L8D9"/>
<evidence type="ECO:0000256" key="1">
    <source>
        <dbReference type="ARBA" id="ARBA00004470"/>
    </source>
</evidence>
<dbReference type="GO" id="GO:0005982">
    <property type="term" value="P:starch metabolic process"/>
    <property type="evidence" value="ECO:0007669"/>
    <property type="project" value="TreeGrafter"/>
</dbReference>
<dbReference type="PANTHER" id="PTHR34113">
    <property type="entry name" value="INACTIVE PURPLE ACID PHOSPHATASE-LIKE PROTEIN"/>
    <property type="match status" value="1"/>
</dbReference>
<dbReference type="GO" id="GO:0009570">
    <property type="term" value="C:chloroplast stroma"/>
    <property type="evidence" value="ECO:0007669"/>
    <property type="project" value="UniProtKB-SubCell"/>
</dbReference>
<feature type="region of interest" description="Disordered" evidence="6">
    <location>
        <begin position="198"/>
        <end position="224"/>
    </location>
</feature>
<dbReference type="SMR" id="A0A314L8D9"/>
<sequence>MATHFPTTYSRAVARASIPPPNEPKLEYPFTISTKKLQSHWKLNQRRRKSSRIKVSDDGKDSYLDMWKKAVDRERKSIEFQKIAENTAADEEEEVKEENPEVLEKKSNEFNKILEVSSEERDRIQRMQVVDRAAAAIAAARALLQENPVPKKDSISVELKANGGGAEENQQQGPQNVISIVPKSGTIMGTPGPSFWSWTPPSDSSSDDIQMKSDGSLTPDPLNPVIEKERSPDFLSIPFQSAMVDSKHSPPLPPLQSHLEVENLDASSSTPEIPHQEEERELGILFSANAAEAAYALSQENEASFQGINPDGSRWWKETGTEQRPDGVVCKWTLTRGVSADKTVEWEDKYWEAADEFGHKELGSEKSGRDAAGNVWHEFWKESMWQSGGLVHMEKTADKWGMNKKGEEWQEKWWEHYGAGGQAEKWAHKWCSIDPNTPLEAGHAHVWHERWGEKYDGKGGSTKYTDKWAERFEGDGWVKWGDKWDEHFDLNAHGVKQGETWWAGKNGERWNRTWGEGHNGSGWVHKYGKSSSGEHWDTHINEETWYERFPHYGFYHCFENSVKLREVKRPSEWP</sequence>
<proteinExistence type="inferred from homology"/>
<comment type="subcellular location">
    <subcellularLocation>
        <location evidence="1">Plastid</location>
        <location evidence="1">Chloroplast stroma</location>
    </subcellularLocation>
</comment>
<dbReference type="GO" id="GO:2000904">
    <property type="term" value="P:regulation of starch metabolic process"/>
    <property type="evidence" value="ECO:0007669"/>
    <property type="project" value="TreeGrafter"/>
</dbReference>
<evidence type="ECO:0000313" key="7">
    <source>
        <dbReference type="EMBL" id="OIT37773.1"/>
    </source>
</evidence>
<dbReference type="Proteomes" id="UP000187609">
    <property type="component" value="Unassembled WGS sequence"/>
</dbReference>
<dbReference type="GO" id="GO:0043036">
    <property type="term" value="C:starch grain"/>
    <property type="evidence" value="ECO:0007669"/>
    <property type="project" value="TreeGrafter"/>
</dbReference>
<organism evidence="7 8">
    <name type="scientific">Nicotiana attenuata</name>
    <name type="common">Coyote tobacco</name>
    <dbReference type="NCBI Taxonomy" id="49451"/>
    <lineage>
        <taxon>Eukaryota</taxon>
        <taxon>Viridiplantae</taxon>
        <taxon>Streptophyta</taxon>
        <taxon>Embryophyta</taxon>
        <taxon>Tracheophyta</taxon>
        <taxon>Spermatophyta</taxon>
        <taxon>Magnoliopsida</taxon>
        <taxon>eudicotyledons</taxon>
        <taxon>Gunneridae</taxon>
        <taxon>Pentapetalae</taxon>
        <taxon>asterids</taxon>
        <taxon>lamiids</taxon>
        <taxon>Solanales</taxon>
        <taxon>Solanaceae</taxon>
        <taxon>Nicotianoideae</taxon>
        <taxon>Nicotianeae</taxon>
        <taxon>Nicotiana</taxon>
    </lineage>
</organism>
<dbReference type="GO" id="GO:2001070">
    <property type="term" value="F:starch binding"/>
    <property type="evidence" value="ECO:0007669"/>
    <property type="project" value="TreeGrafter"/>
</dbReference>
<dbReference type="KEGG" id="nau:109240313"/>
<evidence type="ECO:0000256" key="6">
    <source>
        <dbReference type="SAM" id="MobiDB-lite"/>
    </source>
</evidence>
<comment type="caution">
    <text evidence="7">The sequence shown here is derived from an EMBL/GenBank/DDBJ whole genome shotgun (WGS) entry which is preliminary data.</text>
</comment>
<feature type="compositionally biased region" description="Low complexity" evidence="6">
    <location>
        <begin position="198"/>
        <end position="208"/>
    </location>
</feature>
<dbReference type="STRING" id="49451.A0A314L8D9"/>
<keyword evidence="3" id="KW-0934">Plastid</keyword>
<reference evidence="7" key="1">
    <citation type="submission" date="2016-11" db="EMBL/GenBank/DDBJ databases">
        <title>The genome of Nicotiana attenuata.</title>
        <authorList>
            <person name="Xu S."/>
            <person name="Brockmoeller T."/>
            <person name="Gaquerel E."/>
            <person name="Navarro A."/>
            <person name="Kuhl H."/>
            <person name="Gase K."/>
            <person name="Ling Z."/>
            <person name="Zhou W."/>
            <person name="Kreitzer C."/>
            <person name="Stanke M."/>
            <person name="Tang H."/>
            <person name="Lyons E."/>
            <person name="Pandey P."/>
            <person name="Pandey S.P."/>
            <person name="Timmermann B."/>
            <person name="Baldwin I.T."/>
        </authorList>
    </citation>
    <scope>NUCLEOTIDE SEQUENCE [LARGE SCALE GENOMIC DNA]</scope>
    <source>
        <strain evidence="7">UT</strain>
    </source>
</reference>
<evidence type="ECO:0000256" key="2">
    <source>
        <dbReference type="ARBA" id="ARBA00022528"/>
    </source>
</evidence>
<evidence type="ECO:0000256" key="5">
    <source>
        <dbReference type="ARBA" id="ARBA00038237"/>
    </source>
</evidence>
<comment type="similarity">
    <text evidence="5">Belongs to the ESV1 family.</text>
</comment>
<evidence type="ECO:0000313" key="8">
    <source>
        <dbReference type="Proteomes" id="UP000187609"/>
    </source>
</evidence>
<dbReference type="EMBL" id="MJEQ01000271">
    <property type="protein sequence ID" value="OIT37773.1"/>
    <property type="molecule type" value="Genomic_DNA"/>
</dbReference>
<dbReference type="OrthoDB" id="343842at2759"/>
<evidence type="ECO:0000256" key="4">
    <source>
        <dbReference type="ARBA" id="ARBA00022946"/>
    </source>
</evidence>
<keyword evidence="4" id="KW-0809">Transit peptide</keyword>
<dbReference type="InterPro" id="IPR052495">
    <property type="entry name" value="Alpha-glucan_binding_chloro"/>
</dbReference>
<evidence type="ECO:0000256" key="3">
    <source>
        <dbReference type="ARBA" id="ARBA00022640"/>
    </source>
</evidence>